<feature type="compositionally biased region" description="Low complexity" evidence="1">
    <location>
        <begin position="11"/>
        <end position="21"/>
    </location>
</feature>
<dbReference type="CDD" id="cd07344">
    <property type="entry name" value="M48_yhfN_like"/>
    <property type="match status" value="1"/>
</dbReference>
<dbReference type="InterPro" id="IPR053136">
    <property type="entry name" value="UTP_pyrophosphatase-like"/>
</dbReference>
<sequence>MFFRARPPQVATPAAPRAPLRATLPDGGTVEVRCVENRRVRGLRLTVTERGVRLTMPPRTSERRALAFVQEHAGWLAGQLRHTFDGVEPLQVGTSTTLPLRGVDVPLAWREGRFLRVELEEAGIAATLPPALDARRVRKAFADFYLAQARADVGRWLPKYLPSLPRAPRDVSIRPLTSLWGSLAPDGRMRLDLALVIAPPAAFEYVLVHELCHLIQANHSSAFWDEVERRYPDWEAQRDLLRTRGRPIKAALRAACDTPAG</sequence>
<evidence type="ECO:0000256" key="1">
    <source>
        <dbReference type="SAM" id="MobiDB-lite"/>
    </source>
</evidence>
<reference evidence="4" key="1">
    <citation type="journal article" date="2019" name="Int. J. Syst. Evol. Microbiol.">
        <title>The Global Catalogue of Microorganisms (GCM) 10K type strain sequencing project: providing services to taxonomists for standard genome sequencing and annotation.</title>
        <authorList>
            <consortium name="The Broad Institute Genomics Platform"/>
            <consortium name="The Broad Institute Genome Sequencing Center for Infectious Disease"/>
            <person name="Wu L."/>
            <person name="Ma J."/>
        </authorList>
    </citation>
    <scope>NUCLEOTIDE SEQUENCE [LARGE SCALE GENOMIC DNA]</scope>
    <source>
        <strain evidence="4">KCTC 22558</strain>
    </source>
</reference>
<feature type="region of interest" description="Disordered" evidence="1">
    <location>
        <begin position="1"/>
        <end position="21"/>
    </location>
</feature>
<accession>A0ABQ3CAR3</accession>
<feature type="domain" description="YgjP-like metallopeptidase" evidence="2">
    <location>
        <begin position="43"/>
        <end position="243"/>
    </location>
</feature>
<dbReference type="PANTHER" id="PTHR30399:SF1">
    <property type="entry name" value="UTP PYROPHOSPHATASE"/>
    <property type="match status" value="1"/>
</dbReference>
<gene>
    <name evidence="3" type="ORF">GCM10008101_22920</name>
</gene>
<proteinExistence type="predicted"/>
<keyword evidence="4" id="KW-1185">Reference proteome</keyword>
<dbReference type="Gene3D" id="3.30.2010.10">
    <property type="entry name" value="Metalloproteases ('zincins'), catalytic domain"/>
    <property type="match status" value="1"/>
</dbReference>
<organism evidence="3 4">
    <name type="scientific">Cognatilysobacter xinjiangensis</name>
    <dbReference type="NCBI Taxonomy" id="546892"/>
    <lineage>
        <taxon>Bacteria</taxon>
        <taxon>Pseudomonadati</taxon>
        <taxon>Pseudomonadota</taxon>
        <taxon>Gammaproteobacteria</taxon>
        <taxon>Lysobacterales</taxon>
        <taxon>Lysobacteraceae</taxon>
        <taxon>Cognatilysobacter</taxon>
    </lineage>
</organism>
<dbReference type="EMBL" id="BMXY01000003">
    <property type="protein sequence ID" value="GGZ68036.1"/>
    <property type="molecule type" value="Genomic_DNA"/>
</dbReference>
<dbReference type="RefSeq" id="WP_189450052.1">
    <property type="nucleotide sequence ID" value="NZ_BMXY01000003.1"/>
</dbReference>
<name>A0ABQ3CAR3_9GAMM</name>
<dbReference type="Proteomes" id="UP000643403">
    <property type="component" value="Unassembled WGS sequence"/>
</dbReference>
<protein>
    <recommendedName>
        <fullName evidence="2">YgjP-like metallopeptidase domain-containing protein</fullName>
    </recommendedName>
</protein>
<dbReference type="PANTHER" id="PTHR30399">
    <property type="entry name" value="UNCHARACTERIZED PROTEIN YGJP"/>
    <property type="match status" value="1"/>
</dbReference>
<evidence type="ECO:0000313" key="4">
    <source>
        <dbReference type="Proteomes" id="UP000643403"/>
    </source>
</evidence>
<dbReference type="Pfam" id="PF01863">
    <property type="entry name" value="YgjP-like"/>
    <property type="match status" value="1"/>
</dbReference>
<dbReference type="InterPro" id="IPR002725">
    <property type="entry name" value="YgjP-like_metallopeptidase"/>
</dbReference>
<evidence type="ECO:0000259" key="2">
    <source>
        <dbReference type="Pfam" id="PF01863"/>
    </source>
</evidence>
<comment type="caution">
    <text evidence="3">The sequence shown here is derived from an EMBL/GenBank/DDBJ whole genome shotgun (WGS) entry which is preliminary data.</text>
</comment>
<evidence type="ECO:0000313" key="3">
    <source>
        <dbReference type="EMBL" id="GGZ68036.1"/>
    </source>
</evidence>